<protein>
    <submittedName>
        <fullName evidence="2">Uncharacterized protein</fullName>
    </submittedName>
</protein>
<dbReference type="HOGENOM" id="CLU_367443_0_0_1"/>
<feature type="compositionally biased region" description="Polar residues" evidence="1">
    <location>
        <begin position="567"/>
        <end position="578"/>
    </location>
</feature>
<dbReference type="Proteomes" id="UP000019132">
    <property type="component" value="Unassembled WGS sequence"/>
</dbReference>
<evidence type="ECO:0000313" key="2">
    <source>
        <dbReference type="EnsemblProtists" id="PYU1_T010200"/>
    </source>
</evidence>
<feature type="compositionally biased region" description="Low complexity" evidence="1">
    <location>
        <begin position="197"/>
        <end position="208"/>
    </location>
</feature>
<reference evidence="3" key="2">
    <citation type="submission" date="2010-04" db="EMBL/GenBank/DDBJ databases">
        <authorList>
            <person name="Buell R."/>
            <person name="Hamilton J."/>
            <person name="Hostetler J."/>
        </authorList>
    </citation>
    <scope>NUCLEOTIDE SEQUENCE [LARGE SCALE GENOMIC DNA]</scope>
    <source>
        <strain evidence="3">DAOM:BR144</strain>
    </source>
</reference>
<name>K3WZ01_GLOUD</name>
<dbReference type="AlphaFoldDB" id="K3WZ01"/>
<feature type="compositionally biased region" description="Basic residues" evidence="1">
    <location>
        <begin position="278"/>
        <end position="287"/>
    </location>
</feature>
<feature type="region of interest" description="Disordered" evidence="1">
    <location>
        <begin position="505"/>
        <end position="759"/>
    </location>
</feature>
<feature type="region of interest" description="Disordered" evidence="1">
    <location>
        <begin position="160"/>
        <end position="209"/>
    </location>
</feature>
<dbReference type="InParanoid" id="K3WZ01"/>
<feature type="compositionally biased region" description="Basic and acidic residues" evidence="1">
    <location>
        <begin position="172"/>
        <end position="181"/>
    </location>
</feature>
<accession>K3WZ01</accession>
<evidence type="ECO:0000313" key="3">
    <source>
        <dbReference type="Proteomes" id="UP000019132"/>
    </source>
</evidence>
<dbReference type="VEuPathDB" id="FungiDB:PYU1_G010180"/>
<evidence type="ECO:0000256" key="1">
    <source>
        <dbReference type="SAM" id="MobiDB-lite"/>
    </source>
</evidence>
<proteinExistence type="predicted"/>
<keyword evidence="3" id="KW-1185">Reference proteome</keyword>
<reference evidence="2" key="3">
    <citation type="submission" date="2015-02" db="UniProtKB">
        <authorList>
            <consortium name="EnsemblProtists"/>
        </authorList>
    </citation>
    <scope>IDENTIFICATION</scope>
    <source>
        <strain evidence="2">DAOM BR144</strain>
    </source>
</reference>
<dbReference type="EnsemblProtists" id="PYU1_T010200">
    <property type="protein sequence ID" value="PYU1_T010200"/>
    <property type="gene ID" value="PYU1_G010180"/>
</dbReference>
<organism evidence="2 3">
    <name type="scientific">Globisporangium ultimum (strain ATCC 200006 / CBS 805.95 / DAOM BR144)</name>
    <name type="common">Pythium ultimum</name>
    <dbReference type="NCBI Taxonomy" id="431595"/>
    <lineage>
        <taxon>Eukaryota</taxon>
        <taxon>Sar</taxon>
        <taxon>Stramenopiles</taxon>
        <taxon>Oomycota</taxon>
        <taxon>Peronosporomycetes</taxon>
        <taxon>Pythiales</taxon>
        <taxon>Pythiaceae</taxon>
        <taxon>Globisporangium</taxon>
    </lineage>
</organism>
<feature type="compositionally biased region" description="Basic and acidic residues" evidence="1">
    <location>
        <begin position="419"/>
        <end position="439"/>
    </location>
</feature>
<dbReference type="eggNOG" id="ENOG502T1QW">
    <property type="taxonomic scope" value="Eukaryota"/>
</dbReference>
<feature type="compositionally biased region" description="Acidic residues" evidence="1">
    <location>
        <begin position="161"/>
        <end position="171"/>
    </location>
</feature>
<feature type="region of interest" description="Disordered" evidence="1">
    <location>
        <begin position="395"/>
        <end position="439"/>
    </location>
</feature>
<feature type="region of interest" description="Disordered" evidence="1">
    <location>
        <begin position="274"/>
        <end position="295"/>
    </location>
</feature>
<sequence length="759" mass="82792">MEAVAASPSRALLSFYSVDAFAEYSSLAVSRAPSTSALGVSDTACERTTQEQDEELFRDLFAAENDDEDEESAAIAARRGASAKKPRMPPRTNQKAPIWRTDATLSTPCAPNKHASPAAHEPTLSASVPRLNLAELMTARPGGGDLARNVWGGGLEQLVESNEEDKVDDNDGERPESSDRRAPKRRTNAKPPSVFPSNGTSSSSSSNNAALHQETLRFLEKLDLKALLHTPRPDVLDFYPTTAASSAVSGSAVIPPSAHVPRDEELEREAYASVAHGSLHKPSKHQQGRKDSDDMASLSRLSHMELTYGTTTSAPRKTRKETLERLANPILGFTSTLQALSPDSRRKREVAIDDAAWDNCVSPQGSAFQQKRKPQKHKTYLEQVALASGIYEAAASFSKKGPRKRSSEPGYVPKQSNNQRDDERENATKLTKERQRSVHLMEARKAALKKKIEAKQSERVTSNQSSELNWKETERDTWVTAVGSTFLTQHEGEEVKLESRVKREQFTRHPSFPPQLVIPASKQPRRPVSVRPAAKPTTSRAPNTTRIDHAAKQSSLKTQRSSRRLESTTTAHKSSNAAGETPVREQHQKPVRPPGKCRGMVDPVRRSSNQDGVSSGRRPFTKAANGPTSAKKPIQATVPLAPKRKLSPSRKLSNSAMLLMGTTTAATPVKSSGNASSRHDIRATTSVPPKGSTRGARSSRQPEHEASHVKALEPKQRGPKDAATPVKASVVLPAIRRPPAEKATSARWNFASRRTKANA</sequence>
<dbReference type="EMBL" id="GL376623">
    <property type="status" value="NOT_ANNOTATED_CDS"/>
    <property type="molecule type" value="Genomic_DNA"/>
</dbReference>
<feature type="region of interest" description="Disordered" evidence="1">
    <location>
        <begin position="64"/>
        <end position="126"/>
    </location>
</feature>
<reference evidence="3" key="1">
    <citation type="journal article" date="2010" name="Genome Biol.">
        <title>Genome sequence of the necrotrophic plant pathogen Pythium ultimum reveals original pathogenicity mechanisms and effector repertoire.</title>
        <authorList>
            <person name="Levesque C.A."/>
            <person name="Brouwer H."/>
            <person name="Cano L."/>
            <person name="Hamilton J.P."/>
            <person name="Holt C."/>
            <person name="Huitema E."/>
            <person name="Raffaele S."/>
            <person name="Robideau G.P."/>
            <person name="Thines M."/>
            <person name="Win J."/>
            <person name="Zerillo M.M."/>
            <person name="Beakes G.W."/>
            <person name="Boore J.L."/>
            <person name="Busam D."/>
            <person name="Dumas B."/>
            <person name="Ferriera S."/>
            <person name="Fuerstenberg S.I."/>
            <person name="Gachon C.M."/>
            <person name="Gaulin E."/>
            <person name="Govers F."/>
            <person name="Grenville-Briggs L."/>
            <person name="Horner N."/>
            <person name="Hostetler J."/>
            <person name="Jiang R.H."/>
            <person name="Johnson J."/>
            <person name="Krajaejun T."/>
            <person name="Lin H."/>
            <person name="Meijer H.J."/>
            <person name="Moore B."/>
            <person name="Morris P."/>
            <person name="Phuntmart V."/>
            <person name="Puiu D."/>
            <person name="Shetty J."/>
            <person name="Stajich J.E."/>
            <person name="Tripathy S."/>
            <person name="Wawra S."/>
            <person name="van West P."/>
            <person name="Whitty B.R."/>
            <person name="Coutinho P.M."/>
            <person name="Henrissat B."/>
            <person name="Martin F."/>
            <person name="Thomas P.D."/>
            <person name="Tyler B.M."/>
            <person name="De Vries R.P."/>
            <person name="Kamoun S."/>
            <person name="Yandell M."/>
            <person name="Tisserat N."/>
            <person name="Buell C.R."/>
        </authorList>
    </citation>
    <scope>NUCLEOTIDE SEQUENCE</scope>
    <source>
        <strain evidence="3">DAOM:BR144</strain>
    </source>
</reference>
<feature type="compositionally biased region" description="Basic and acidic residues" evidence="1">
    <location>
        <begin position="700"/>
        <end position="720"/>
    </location>
</feature>
<feature type="compositionally biased region" description="Polar residues" evidence="1">
    <location>
        <begin position="536"/>
        <end position="545"/>
    </location>
</feature>